<keyword evidence="2" id="KW-1185">Reference proteome</keyword>
<organism evidence="1 2">
    <name type="scientific">Lindgomyces ingoldianus</name>
    <dbReference type="NCBI Taxonomy" id="673940"/>
    <lineage>
        <taxon>Eukaryota</taxon>
        <taxon>Fungi</taxon>
        <taxon>Dikarya</taxon>
        <taxon>Ascomycota</taxon>
        <taxon>Pezizomycotina</taxon>
        <taxon>Dothideomycetes</taxon>
        <taxon>Pleosporomycetidae</taxon>
        <taxon>Pleosporales</taxon>
        <taxon>Lindgomycetaceae</taxon>
        <taxon>Lindgomyces</taxon>
    </lineage>
</organism>
<evidence type="ECO:0000313" key="1">
    <source>
        <dbReference type="EMBL" id="KAF2470016.1"/>
    </source>
</evidence>
<proteinExistence type="predicted"/>
<name>A0ACB6QV01_9PLEO</name>
<protein>
    <submittedName>
        <fullName evidence="1">Uncharacterized protein</fullName>
    </submittedName>
</protein>
<evidence type="ECO:0000313" key="2">
    <source>
        <dbReference type="Proteomes" id="UP000799755"/>
    </source>
</evidence>
<comment type="caution">
    <text evidence="1">The sequence shown here is derived from an EMBL/GenBank/DDBJ whole genome shotgun (WGS) entry which is preliminary data.</text>
</comment>
<gene>
    <name evidence="1" type="ORF">BDR25DRAFT_343257</name>
</gene>
<dbReference type="Proteomes" id="UP000799755">
    <property type="component" value="Unassembled WGS sequence"/>
</dbReference>
<reference evidence="1" key="1">
    <citation type="journal article" date="2020" name="Stud. Mycol.">
        <title>101 Dothideomycetes genomes: a test case for predicting lifestyles and emergence of pathogens.</title>
        <authorList>
            <person name="Haridas S."/>
            <person name="Albert R."/>
            <person name="Binder M."/>
            <person name="Bloem J."/>
            <person name="Labutti K."/>
            <person name="Salamov A."/>
            <person name="Andreopoulos B."/>
            <person name="Baker S."/>
            <person name="Barry K."/>
            <person name="Bills G."/>
            <person name="Bluhm B."/>
            <person name="Cannon C."/>
            <person name="Castanera R."/>
            <person name="Culley D."/>
            <person name="Daum C."/>
            <person name="Ezra D."/>
            <person name="Gonzalez J."/>
            <person name="Henrissat B."/>
            <person name="Kuo A."/>
            <person name="Liang C."/>
            <person name="Lipzen A."/>
            <person name="Lutzoni F."/>
            <person name="Magnuson J."/>
            <person name="Mondo S."/>
            <person name="Nolan M."/>
            <person name="Ohm R."/>
            <person name="Pangilinan J."/>
            <person name="Park H.-J."/>
            <person name="Ramirez L."/>
            <person name="Alfaro M."/>
            <person name="Sun H."/>
            <person name="Tritt A."/>
            <person name="Yoshinaga Y."/>
            <person name="Zwiers L.-H."/>
            <person name="Turgeon B."/>
            <person name="Goodwin S."/>
            <person name="Spatafora J."/>
            <person name="Crous P."/>
            <person name="Grigoriev I."/>
        </authorList>
    </citation>
    <scope>NUCLEOTIDE SEQUENCE</scope>
    <source>
        <strain evidence="1">ATCC 200398</strain>
    </source>
</reference>
<sequence length="617" mass="69127">MTEILAPYACDNCRSRKVACSRGRPGCLRCKDENVACNYSRSGVIRRNRKRKHETLVANQSSPNTPGGSGRPPGAANDSNLQSHLATDIAMTHERLNGVDYSKHIPLGALSSLSEACAAVWHDASEFEETGNGFFLFEEHTVAWVDSTAFVAALDKGRPLLNSAPLEVLDHLRECRPDQVHDRAWLVMYYSIILSMISSTDPTNQSTKKKLRRNIWLALNDVRLFLEPSEANIQALTLLACTVEEFTTPSLCWMLATNACRMLQALGINHRRLDAQTHERRVMLFWHLNLLDKGLALIFGRPPTFHRAMAREIGLPTLEQLYSYQSQATSAGAPGLFGAHYFYQRLLLTRIMSDIWNCLYEDAAPDIRSIEVASEELKSWYRQARELLEAAAVTEKPFLNARSAASIDIGLHSLRFIYLYLLILLARFSSQMRTQCIDSSKQMLHLLKYMVVDFDEPYISIVWQLLCGPFTPFLELFGEIVSNGKANPEEKQENLAAMEQLPVFLGRMSSWNSLAAKLERIAVAFVQHAKSVMHPQGTHAGEAAPGLSIPNGALPDPWPSTGNILHWDAFFNHAVTSPVSGPPQTGNYDAQTIDLEAWTSDFFGDAMFDWIGWESHI</sequence>
<accession>A0ACB6QV01</accession>
<dbReference type="EMBL" id="MU003509">
    <property type="protein sequence ID" value="KAF2470016.1"/>
    <property type="molecule type" value="Genomic_DNA"/>
</dbReference>